<proteinExistence type="inferred from homology"/>
<dbReference type="Gene3D" id="1.25.40.410">
    <property type="match status" value="1"/>
</dbReference>
<dbReference type="PANTHER" id="PTHR23317">
    <property type="entry name" value="DEDICATOR OF CYTOKINESIS DOCK"/>
    <property type="match status" value="1"/>
</dbReference>
<dbReference type="InterPro" id="IPR046769">
    <property type="entry name" value="DOCKER_Lobe_A"/>
</dbReference>
<accession>A0ABR1AGD8</accession>
<evidence type="ECO:0000313" key="7">
    <source>
        <dbReference type="Proteomes" id="UP001359485"/>
    </source>
</evidence>
<dbReference type="CDD" id="cd13267">
    <property type="entry name" value="PH_DOCK-D"/>
    <property type="match status" value="1"/>
</dbReference>
<comment type="caution">
    <text evidence="6">The sequence shown here is derived from an EMBL/GenBank/DDBJ whole genome shotgun (WGS) entry which is preliminary data.</text>
</comment>
<dbReference type="Pfam" id="PF00169">
    <property type="entry name" value="PH"/>
    <property type="match status" value="1"/>
</dbReference>
<feature type="domain" description="DOCKER" evidence="5">
    <location>
        <begin position="1639"/>
        <end position="2076"/>
    </location>
</feature>
<gene>
    <name evidence="6" type="ORF">RUM44_003415</name>
</gene>
<feature type="domain" description="PH" evidence="3">
    <location>
        <begin position="161"/>
        <end position="271"/>
    </location>
</feature>
<evidence type="ECO:0000259" key="5">
    <source>
        <dbReference type="PROSITE" id="PS51651"/>
    </source>
</evidence>
<dbReference type="SMART" id="SM00233">
    <property type="entry name" value="PH"/>
    <property type="match status" value="1"/>
</dbReference>
<dbReference type="Gene3D" id="1.20.58.740">
    <property type="match status" value="1"/>
</dbReference>
<dbReference type="InterPro" id="IPR026791">
    <property type="entry name" value="DOCK"/>
</dbReference>
<dbReference type="InterPro" id="IPR043162">
    <property type="entry name" value="DOCK_C_lobe_C"/>
</dbReference>
<dbReference type="CDD" id="cd08697">
    <property type="entry name" value="C2_Dock-D"/>
    <property type="match status" value="1"/>
</dbReference>
<dbReference type="InterPro" id="IPR021816">
    <property type="entry name" value="DOCK_C/D_N"/>
</dbReference>
<evidence type="ECO:0000313" key="6">
    <source>
        <dbReference type="EMBL" id="KAK6619033.1"/>
    </source>
</evidence>
<dbReference type="Pfam" id="PF20421">
    <property type="entry name" value="DHR-2_Lobe_C"/>
    <property type="match status" value="1"/>
</dbReference>
<comment type="similarity">
    <text evidence="2">Belongs to the DOCK family.</text>
</comment>
<keyword evidence="1" id="KW-0344">Guanine-nucleotide releasing factor</keyword>
<dbReference type="InterPro" id="IPR035892">
    <property type="entry name" value="C2_domain_sf"/>
</dbReference>
<dbReference type="InterPro" id="IPR043161">
    <property type="entry name" value="DOCK_C_lobe_A"/>
</dbReference>
<evidence type="ECO:0000256" key="1">
    <source>
        <dbReference type="ARBA" id="ARBA00022658"/>
    </source>
</evidence>
<dbReference type="PANTHER" id="PTHR23317:SF26">
    <property type="entry name" value="ZIZIMIN, ISOFORM K"/>
    <property type="match status" value="1"/>
</dbReference>
<feature type="domain" description="C2 DOCK-type" evidence="4">
    <location>
        <begin position="639"/>
        <end position="814"/>
    </location>
</feature>
<dbReference type="Pfam" id="PF14429">
    <property type="entry name" value="DOCK-C2"/>
    <property type="match status" value="1"/>
</dbReference>
<name>A0ABR1AGD8_POLSC</name>
<keyword evidence="7" id="KW-1185">Reference proteome</keyword>
<dbReference type="Pfam" id="PF06920">
    <property type="entry name" value="DHR-2_Lobe_A"/>
    <property type="match status" value="1"/>
</dbReference>
<dbReference type="SUPFAM" id="SSF50729">
    <property type="entry name" value="PH domain-like"/>
    <property type="match status" value="1"/>
</dbReference>
<dbReference type="InterPro" id="IPR037809">
    <property type="entry name" value="C2_Dock-D"/>
</dbReference>
<evidence type="ECO:0000259" key="4">
    <source>
        <dbReference type="PROSITE" id="PS51650"/>
    </source>
</evidence>
<dbReference type="EMBL" id="JAWJWF010000049">
    <property type="protein sequence ID" value="KAK6619033.1"/>
    <property type="molecule type" value="Genomic_DNA"/>
</dbReference>
<dbReference type="Gene3D" id="2.60.40.150">
    <property type="entry name" value="C2 domain"/>
    <property type="match status" value="1"/>
</dbReference>
<dbReference type="Proteomes" id="UP001359485">
    <property type="component" value="Unassembled WGS sequence"/>
</dbReference>
<dbReference type="InterPro" id="IPR027007">
    <property type="entry name" value="C2_DOCK-type_domain"/>
</dbReference>
<evidence type="ECO:0000259" key="3">
    <source>
        <dbReference type="PROSITE" id="PS50003"/>
    </source>
</evidence>
<evidence type="ECO:0008006" key="8">
    <source>
        <dbReference type="Google" id="ProtNLM"/>
    </source>
</evidence>
<dbReference type="PROSITE" id="PS51650">
    <property type="entry name" value="C2_DOCK"/>
    <property type="match status" value="1"/>
</dbReference>
<dbReference type="PROSITE" id="PS50003">
    <property type="entry name" value="PH_DOMAIN"/>
    <property type="match status" value="1"/>
</dbReference>
<organism evidence="6 7">
    <name type="scientific">Polyplax serrata</name>
    <name type="common">Common mouse louse</name>
    <dbReference type="NCBI Taxonomy" id="468196"/>
    <lineage>
        <taxon>Eukaryota</taxon>
        <taxon>Metazoa</taxon>
        <taxon>Ecdysozoa</taxon>
        <taxon>Arthropoda</taxon>
        <taxon>Hexapoda</taxon>
        <taxon>Insecta</taxon>
        <taxon>Pterygota</taxon>
        <taxon>Neoptera</taxon>
        <taxon>Paraneoptera</taxon>
        <taxon>Psocodea</taxon>
        <taxon>Troctomorpha</taxon>
        <taxon>Phthiraptera</taxon>
        <taxon>Anoplura</taxon>
        <taxon>Polyplacidae</taxon>
        <taxon>Polyplax</taxon>
    </lineage>
</organism>
<sequence>MSERKFSKALGKPGMAAQVRETVSQVVKDSVQVTQIKLVEPIDYENFVLKNKTLLQNDPQRELLLYPSDDVSQVVLPRKYRTIAQALPSSSEISNCNLFVKECLKSYSSNWNLVHYKYSAYSGTYLDLPKVFKSEELKEEVYEIDTDVDQVDEESFTRVGGITKEGYLLKGPDVGGDRIFVNLGSKSYKRRYCYLRHHVDGTYYLELHKDEKKGEPKATIDMDFCTEVVKNAKKGRYCFELQMSGHKTFSFVAENEIDMQDWIVKLDLVIQQNRAQEEKRCASLERSCTTPPPSPQPSQVYGTLKGLDESMNPQLIKYGRETDASIALSRKENRKRLFSIYPYMPHVKVGASNTSEPNCEPYREHFGLRILIRCESIKFKLQALEEDQDSPGQVEPYFTSLALFDVRQNRKLTENFYFDVNHSKARAMIPADEGGSANVKKSLATEISKLPDEWIIYPKQALFSVSNPHPDIYLVLRIDKVLQGAINTACEPYVKSARDPRLGSKVQKTAKAVCQRLGKYRMPFAWTARPLFRTYSNDLDTSSDFPAIYRQEPNRLKDEEILKLLSEYRKGDKLSKLTVVPGWAKIKISELTETPENSLTSSLVPLKPFPLPPTNDPTFEVTEFEGTSENDAHPYTVFSNHLYIYPLSLNFDTQKNFTRARNIACCIELRDSDTENAEPLYCLYGRPGSPLLGQRIITSVLHHNTSPIWYEEIKLRLPIHLKPEHHLLFTFYHVSCELNKKKENGVESCVGYAWLPLLHKGRLCVEEQSLAVASHLPVGYLSIQPLGLGRGNAGPDITWIDGQRQIFTVGFQLVSTVITRDLHLHNLFCHIEKLVDKQSAVIPSESETCKILKASHAIHVTTAITFLPTILNQLFNLLLIASTKDIGLNVIRVLIHIIHMIQEAGKKDILQPYVKFVFVTPTLPSLKTTVHEELSKHLPTLLSPSNTDFLVVNKFMNHSSFFFQIMIKSMVQYLLNTGRIKMLRHERFTPEYLDKIEELLKILIPYVITKHKEMPLETLELNKSIALFLKKCLTIMDRGYIFRLINYYMEYFKGSDSRTLHEYKFTFLQIICSHEHYVAFNLPVLHLKLRPSRNGDSPVSDFNLTEEFRKHHYLVGLLLQETTHSLNQVSQIRKHAISTLRDLLAKHELDDRYQSKGQLTRIASLYLPWLSIVLDNLNRLRVVQNDSVHNILDTRHSRMSSNSSLMQCGSTANSVKPFQRFALDQNSRASVYLKDSHLFAVIAGQSGMINGTSSMSLGSDESADGLSTASQETTIIRDSKDDFDLKTHSRSFSGVTTASQQIRCDKFQISEIRDILLCFLFVIKYLGEESLISWWQQSHYNTVLYFFSAIEICLHQFKYIGKKQIVGKPAQAKPVKAMTLPARMQPPDFSKSDGSNLPIPSGTSSIGRDGQLAIDSDSSKVYQALLEANMATEVGLIALDTLGLYCVHFKENLIYSQGDNAIMRKIFDIYLFFLQVGQSETLFRHVFAALRAFINNFSDALFEGNAELCGRLCYELLKCCNSKLSTIRQESCVILYLLMRSNFEFTKRKGLTRVHLQVIISVSQMLGNIVGLNNARFQESLSLINNYAKSDKVMKDTGLKFEVKDLTKRIRTVLMATAQMREHHQDPELLVDLQHSLANSYASTPELRLTWLQTMTRNHHHNGNFSEATCCQLHIAAMIAEYLKLKKVQSWGAEAFEELSSNISKDETGLKLDSGIQDVQFTEQILLEQLENCVPLVEKAERYELLGPLFKLIIPIYEKRRNYQALAQCHQNLAESYAKISEVNKSGKRLLGRYYRIAFYGQICFDDSNEEHNPSQKNGIEYIYKEPKVTSLSEVSEKLYKLYGEKYGRETVKIVMDSKQVNPETLDPKLVYIQVTSVTPYFTKKELEVRQTEFETTHDINCFMFETPFTKDGRVRGSPEEQWKRRTILKTKHSFPYVKKRIEVVDRTIEERSPIEVALDEMKQKVNELEDVVFTRPTDAKKLQLRLQGSICVQVNAGPLAYANAFLDRNGNSNYTDTKVEELKDMFQDFVRICYCALQVNSKVIEADQQEYQDVLQTNFQKMCQSLSSIFGESICPEGEQGEFKRHSQTVFSVISGSSHSSSIA</sequence>
<dbReference type="InterPro" id="IPR046770">
    <property type="entry name" value="DOCKER_Lobe_B"/>
</dbReference>
<dbReference type="Pfam" id="PF11878">
    <property type="entry name" value="DOCK_C-D_N"/>
    <property type="match status" value="1"/>
</dbReference>
<dbReference type="InterPro" id="IPR046773">
    <property type="entry name" value="DOCKER_Lobe_C"/>
</dbReference>
<dbReference type="PROSITE" id="PS51651">
    <property type="entry name" value="DOCKER"/>
    <property type="match status" value="1"/>
</dbReference>
<evidence type="ECO:0000256" key="2">
    <source>
        <dbReference type="PROSITE-ProRule" id="PRU00983"/>
    </source>
</evidence>
<dbReference type="InterPro" id="IPR027357">
    <property type="entry name" value="DOCKER_dom"/>
</dbReference>
<reference evidence="6 7" key="1">
    <citation type="submission" date="2023-09" db="EMBL/GenBank/DDBJ databases">
        <title>Genomes of two closely related lineages of the louse Polyplax serrata with different host specificities.</title>
        <authorList>
            <person name="Martinu J."/>
            <person name="Tarabai H."/>
            <person name="Stefka J."/>
            <person name="Hypsa V."/>
        </authorList>
    </citation>
    <scope>NUCLEOTIDE SEQUENCE [LARGE SCALE GENOMIC DNA]</scope>
    <source>
        <strain evidence="6">98ZLc_SE</strain>
    </source>
</reference>
<dbReference type="Gene3D" id="2.30.29.30">
    <property type="entry name" value="Pleckstrin-homology domain (PH domain)/Phosphotyrosine-binding domain (PTB)"/>
    <property type="match status" value="1"/>
</dbReference>
<dbReference type="InterPro" id="IPR011993">
    <property type="entry name" value="PH-like_dom_sf"/>
</dbReference>
<protein>
    <recommendedName>
        <fullName evidence="8">Dedicator of cytokinesis protein 9</fullName>
    </recommendedName>
</protein>
<dbReference type="Pfam" id="PF20422">
    <property type="entry name" value="DHR-2_Lobe_B"/>
    <property type="match status" value="1"/>
</dbReference>
<dbReference type="InterPro" id="IPR001849">
    <property type="entry name" value="PH_domain"/>
</dbReference>